<keyword evidence="6" id="KW-0432">Leucine biosynthesis</keyword>
<evidence type="ECO:0000313" key="9">
    <source>
        <dbReference type="Proteomes" id="UP000191663"/>
    </source>
</evidence>
<keyword evidence="5 6" id="KW-0456">Lyase</keyword>
<dbReference type="HAMAP" id="MF_01027">
    <property type="entry name" value="LeuC_type2"/>
    <property type="match status" value="1"/>
</dbReference>
<keyword evidence="6" id="KW-0028">Amino-acid biosynthesis</keyword>
<dbReference type="InterPro" id="IPR033941">
    <property type="entry name" value="IPMI_cat"/>
</dbReference>
<dbReference type="InterPro" id="IPR018136">
    <property type="entry name" value="Aconitase_4Fe-4S_BS"/>
</dbReference>
<reference evidence="9" key="1">
    <citation type="submission" date="2017-01" db="EMBL/GenBank/DDBJ databases">
        <title>Novel pathways for hydrocarbon cycling and metabolic interdependencies in hydrothermal sediment communities.</title>
        <authorList>
            <person name="Dombrowski N."/>
            <person name="Seitz K."/>
            <person name="Teske A."/>
            <person name="Baker B."/>
        </authorList>
    </citation>
    <scope>NUCLEOTIDE SEQUENCE [LARGE SCALE GENOMIC DNA]</scope>
</reference>
<keyword evidence="1 6" id="KW-0004">4Fe-4S</keyword>
<gene>
    <name evidence="6" type="primary">leuC</name>
    <name evidence="8" type="ORF">BXT86_01715</name>
</gene>
<proteinExistence type="inferred from homology"/>
<dbReference type="UniPathway" id="UPA00048">
    <property type="reaction ID" value="UER00071"/>
</dbReference>
<evidence type="ECO:0000256" key="2">
    <source>
        <dbReference type="ARBA" id="ARBA00022723"/>
    </source>
</evidence>
<dbReference type="PROSITE" id="PS01244">
    <property type="entry name" value="ACONITASE_2"/>
    <property type="match status" value="1"/>
</dbReference>
<dbReference type="InterPro" id="IPR001030">
    <property type="entry name" value="Acoase/IPM_deHydtase_lsu_aba"/>
</dbReference>
<dbReference type="PRINTS" id="PR00415">
    <property type="entry name" value="ACONITASE"/>
</dbReference>
<dbReference type="Pfam" id="PF00330">
    <property type="entry name" value="Aconitase"/>
    <property type="match status" value="1"/>
</dbReference>
<keyword evidence="3 6" id="KW-0408">Iron</keyword>
<dbReference type="NCBIfam" id="TIGR01343">
    <property type="entry name" value="hacA_fam"/>
    <property type="match status" value="1"/>
</dbReference>
<dbReference type="GO" id="GO:0046872">
    <property type="term" value="F:metal ion binding"/>
    <property type="evidence" value="ECO:0007669"/>
    <property type="project" value="UniProtKB-KW"/>
</dbReference>
<feature type="binding site" evidence="6">
    <location>
        <position position="359"/>
    </location>
    <ligand>
        <name>[4Fe-4S] cluster</name>
        <dbReference type="ChEBI" id="CHEBI:49883"/>
    </ligand>
</feature>
<comment type="pathway">
    <text evidence="6">Amino-acid biosynthesis; L-leucine biosynthesis; L-leucine from 3-methyl-2-oxobutanoate: step 2/4.</text>
</comment>
<name>A0A1V4QGG8_UNCW3</name>
<keyword evidence="6" id="KW-0100">Branched-chain amino acid biosynthesis</keyword>
<dbReference type="EC" id="4.2.1.33" evidence="6"/>
<feature type="binding site" evidence="6">
    <location>
        <position position="296"/>
    </location>
    <ligand>
        <name>[4Fe-4S] cluster</name>
        <dbReference type="ChEBI" id="CHEBI:49883"/>
    </ligand>
</feature>
<evidence type="ECO:0000313" key="8">
    <source>
        <dbReference type="EMBL" id="OPX18332.1"/>
    </source>
</evidence>
<comment type="subunit">
    <text evidence="6">Heterodimer of LeuC and LeuD.</text>
</comment>
<dbReference type="GO" id="GO:0009098">
    <property type="term" value="P:L-leucine biosynthetic process"/>
    <property type="evidence" value="ECO:0007669"/>
    <property type="project" value="UniProtKB-UniRule"/>
</dbReference>
<accession>A0A1V4QGG8</accession>
<sequence length="425" mass="46040">MGKTLAEKILTEKSGQDARAGDIVIAKVNVAAFQDGTGPLGVRQLQKMKISKVKAPKSIFFLDHAAPSPRKELSNDHILLREFSRKSGATLSEVGDGVIHQRLVETFVKPGDVVIGGDSHTCTSGALGAFATGMGSTDVAIGMAMGKTWFRVPQTFRIEVEGRFQPGVLSKDLILYLIGQLGADGATYKALEFGGPTIDRLSMESRFVLSNMAVEAGAKVGLIASDKKTKEYLKSQGRIRDWRPITPDKDAEYERVIRINADKLVPQVAFPHTVDNTRPITKAKGIKIDQVFIGTCTNGRIEDLKIAAKILKNKKRASHTRLIVVPASRKVYLEAMKLGLLEIFVRAGAIIMGPGCGPCVGVHQGVLGDGEVCLSTANRNFKGRMGNPKGFVYLASPATAAYSAIMGKISDPREIMAQKKPRRRR</sequence>
<protein>
    <recommendedName>
        <fullName evidence="6">3-isopropylmalate dehydratase large subunit</fullName>
        <ecNumber evidence="6">4.2.1.33</ecNumber>
    </recommendedName>
    <alternativeName>
        <fullName evidence="6">Alpha-IPM isomerase</fullName>
        <shortName evidence="6">IPMI</shortName>
    </alternativeName>
    <alternativeName>
        <fullName evidence="6">Isopropylmalate isomerase</fullName>
    </alternativeName>
</protein>
<evidence type="ECO:0000256" key="6">
    <source>
        <dbReference type="HAMAP-Rule" id="MF_01027"/>
    </source>
</evidence>
<dbReference type="GO" id="GO:0051539">
    <property type="term" value="F:4 iron, 4 sulfur cluster binding"/>
    <property type="evidence" value="ECO:0007669"/>
    <property type="project" value="UniProtKB-KW"/>
</dbReference>
<keyword evidence="2 6" id="KW-0479">Metal-binding</keyword>
<comment type="cofactor">
    <cofactor evidence="6">
        <name>[4Fe-4S] cluster</name>
        <dbReference type="ChEBI" id="CHEBI:49883"/>
    </cofactor>
    <text evidence="6">Binds 1 [4Fe-4S] cluster per subunit.</text>
</comment>
<comment type="caution">
    <text evidence="8">The sequence shown here is derived from an EMBL/GenBank/DDBJ whole genome shotgun (WGS) entry which is preliminary data.</text>
</comment>
<dbReference type="NCBIfam" id="TIGR02086">
    <property type="entry name" value="IPMI_arch"/>
    <property type="match status" value="1"/>
</dbReference>
<comment type="similarity">
    <text evidence="6">Belongs to the aconitase/IPM isomerase family. LeuC type 2 subfamily.</text>
</comment>
<feature type="binding site" evidence="6">
    <location>
        <position position="356"/>
    </location>
    <ligand>
        <name>[4Fe-4S] cluster</name>
        <dbReference type="ChEBI" id="CHEBI:49883"/>
    </ligand>
</feature>
<dbReference type="InterPro" id="IPR036008">
    <property type="entry name" value="Aconitase_4Fe-4S_dom"/>
</dbReference>
<evidence type="ECO:0000259" key="7">
    <source>
        <dbReference type="Pfam" id="PF00330"/>
    </source>
</evidence>
<dbReference type="GO" id="GO:0003861">
    <property type="term" value="F:3-isopropylmalate dehydratase activity"/>
    <property type="evidence" value="ECO:0007669"/>
    <property type="project" value="UniProtKB-UniRule"/>
</dbReference>
<dbReference type="CDD" id="cd01583">
    <property type="entry name" value="IPMI"/>
    <property type="match status" value="1"/>
</dbReference>
<evidence type="ECO:0000256" key="1">
    <source>
        <dbReference type="ARBA" id="ARBA00022485"/>
    </source>
</evidence>
<dbReference type="PANTHER" id="PTHR43822:SF2">
    <property type="entry name" value="HOMOACONITASE, MITOCHONDRIAL"/>
    <property type="match status" value="1"/>
</dbReference>
<dbReference type="AlphaFoldDB" id="A0A1V4QGG8"/>
<dbReference type="InterPro" id="IPR011826">
    <property type="entry name" value="HAcnase/IPMdehydase_lsu_prok"/>
</dbReference>
<organism evidence="8 9">
    <name type="scientific">candidate division WOR-3 bacterium 4484_100</name>
    <dbReference type="NCBI Taxonomy" id="1936077"/>
    <lineage>
        <taxon>Bacteria</taxon>
        <taxon>Bacteria division WOR-3</taxon>
    </lineage>
</organism>
<evidence type="ECO:0000256" key="3">
    <source>
        <dbReference type="ARBA" id="ARBA00023004"/>
    </source>
</evidence>
<dbReference type="InterPro" id="IPR015931">
    <property type="entry name" value="Acnase/IPM_dHydase_lsu_aba_1/3"/>
</dbReference>
<keyword evidence="4 6" id="KW-0411">Iron-sulfur</keyword>
<dbReference type="EMBL" id="MUKB01000022">
    <property type="protein sequence ID" value="OPX18332.1"/>
    <property type="molecule type" value="Genomic_DNA"/>
</dbReference>
<evidence type="ECO:0000256" key="5">
    <source>
        <dbReference type="ARBA" id="ARBA00023239"/>
    </source>
</evidence>
<dbReference type="SUPFAM" id="SSF53732">
    <property type="entry name" value="Aconitase iron-sulfur domain"/>
    <property type="match status" value="1"/>
</dbReference>
<dbReference type="NCBIfam" id="NF001614">
    <property type="entry name" value="PRK00402.1"/>
    <property type="match status" value="1"/>
</dbReference>
<evidence type="ECO:0000256" key="4">
    <source>
        <dbReference type="ARBA" id="ARBA00023014"/>
    </source>
</evidence>
<comment type="catalytic activity">
    <reaction evidence="6">
        <text>(2R,3S)-3-isopropylmalate = (2S)-2-isopropylmalate</text>
        <dbReference type="Rhea" id="RHEA:32287"/>
        <dbReference type="ChEBI" id="CHEBI:1178"/>
        <dbReference type="ChEBI" id="CHEBI:35121"/>
        <dbReference type="EC" id="4.2.1.33"/>
    </reaction>
</comment>
<comment type="function">
    <text evidence="6">Catalyzes the isomerization between 2-isopropylmalate and 3-isopropylmalate, via the formation of 2-isopropylmaleate.</text>
</comment>
<dbReference type="Gene3D" id="3.30.499.10">
    <property type="entry name" value="Aconitase, domain 3"/>
    <property type="match status" value="2"/>
</dbReference>
<dbReference type="InterPro" id="IPR006251">
    <property type="entry name" value="Homoacnase/IPMdehydase_lsu"/>
</dbReference>
<feature type="domain" description="Aconitase/3-isopropylmalate dehydratase large subunit alpha/beta/alpha" evidence="7">
    <location>
        <begin position="7"/>
        <end position="283"/>
    </location>
</feature>
<dbReference type="PROSITE" id="PS00450">
    <property type="entry name" value="ACONITASE_1"/>
    <property type="match status" value="1"/>
</dbReference>
<dbReference type="PANTHER" id="PTHR43822">
    <property type="entry name" value="HOMOACONITASE, MITOCHONDRIAL-RELATED"/>
    <property type="match status" value="1"/>
</dbReference>
<dbReference type="InterPro" id="IPR050067">
    <property type="entry name" value="IPM_dehydratase_rel_enz"/>
</dbReference>
<dbReference type="Proteomes" id="UP000191663">
    <property type="component" value="Unassembled WGS sequence"/>
</dbReference>